<proteinExistence type="predicted"/>
<evidence type="ECO:0000256" key="1">
    <source>
        <dbReference type="SAM" id="Phobius"/>
    </source>
</evidence>
<protein>
    <submittedName>
        <fullName evidence="2">Uncharacterized protein</fullName>
    </submittedName>
</protein>
<name>A0A5W8MMI1_SALET</name>
<accession>A0A5W8MMI1</accession>
<dbReference type="AlphaFoldDB" id="A0A5W8MMI1"/>
<feature type="transmembrane region" description="Helical" evidence="1">
    <location>
        <begin position="77"/>
        <end position="98"/>
    </location>
</feature>
<gene>
    <name evidence="2" type="ORF">DU055_23155</name>
</gene>
<keyword evidence="1" id="KW-0812">Transmembrane</keyword>
<keyword evidence="1" id="KW-1133">Transmembrane helix</keyword>
<reference evidence="2" key="1">
    <citation type="submission" date="2018-07" db="EMBL/GenBank/DDBJ databases">
        <authorList>
            <person name="Ashton P.M."/>
            <person name="Dallman T."/>
            <person name="Nair S."/>
            <person name="De Pinna E."/>
            <person name="Peters T."/>
            <person name="Grant K."/>
        </authorList>
    </citation>
    <scope>NUCLEOTIDE SEQUENCE</scope>
    <source>
        <strain evidence="2">357772</strain>
    </source>
</reference>
<comment type="caution">
    <text evidence="2">The sequence shown here is derived from an EMBL/GenBank/DDBJ whole genome shotgun (WGS) entry which is preliminary data.</text>
</comment>
<organism evidence="2">
    <name type="scientific">Salmonella enterica subsp. enterica serovar Hofit</name>
    <dbReference type="NCBI Taxonomy" id="2564537"/>
    <lineage>
        <taxon>Bacteria</taxon>
        <taxon>Pseudomonadati</taxon>
        <taxon>Pseudomonadota</taxon>
        <taxon>Gammaproteobacteria</taxon>
        <taxon>Enterobacterales</taxon>
        <taxon>Enterobacteriaceae</taxon>
        <taxon>Salmonella</taxon>
    </lineage>
</organism>
<keyword evidence="1" id="KW-0472">Membrane</keyword>
<evidence type="ECO:0000313" key="2">
    <source>
        <dbReference type="EMBL" id="EBY1555770.1"/>
    </source>
</evidence>
<dbReference type="EMBL" id="AAHNFW010000130">
    <property type="protein sequence ID" value="EBY1555770.1"/>
    <property type="molecule type" value="Genomic_DNA"/>
</dbReference>
<sequence length="108" mass="12265">MRTSRSVSLTLSSVRRPRPLILRSVRDKRSVKLSNIVSRLGWKRLVAAATQLQNFATVYHEAVFVVMQRLELRSRNAILLLFLTGQLSTQLCPFLLYLPLSPTPSASR</sequence>